<dbReference type="PANTHER" id="PTHR23220:SF122">
    <property type="entry name" value="INTEGRIN ALPHA-PS1"/>
    <property type="match status" value="1"/>
</dbReference>
<keyword evidence="9" id="KW-0325">Glycoprotein</keyword>
<evidence type="ECO:0000256" key="9">
    <source>
        <dbReference type="ARBA" id="ARBA00023180"/>
    </source>
</evidence>
<keyword evidence="3 11" id="KW-0812">Transmembrane</keyword>
<dbReference type="GO" id="GO:0098609">
    <property type="term" value="P:cell-cell adhesion"/>
    <property type="evidence" value="ECO:0007669"/>
    <property type="project" value="TreeGrafter"/>
</dbReference>
<dbReference type="GO" id="GO:0007160">
    <property type="term" value="P:cell-matrix adhesion"/>
    <property type="evidence" value="ECO:0007669"/>
    <property type="project" value="TreeGrafter"/>
</dbReference>
<accession>A0A183EYU1</accession>
<comment type="subcellular location">
    <subcellularLocation>
        <location evidence="1">Membrane</location>
        <topology evidence="1">Single-pass type I membrane protein</topology>
    </subcellularLocation>
</comment>
<keyword evidence="4" id="KW-0130">Cell adhesion</keyword>
<dbReference type="Gene3D" id="1.20.5.930">
    <property type="entry name" value="Bicelle-embedded integrin alpha(iib) transmembrane segment"/>
    <property type="match status" value="1"/>
</dbReference>
<proteinExistence type="inferred from homology"/>
<dbReference type="GO" id="GO:0009897">
    <property type="term" value="C:external side of plasma membrane"/>
    <property type="evidence" value="ECO:0007669"/>
    <property type="project" value="TreeGrafter"/>
</dbReference>
<dbReference type="Pfam" id="PF00357">
    <property type="entry name" value="Integrin_alpha"/>
    <property type="match status" value="1"/>
</dbReference>
<evidence type="ECO:0000256" key="6">
    <source>
        <dbReference type="ARBA" id="ARBA00023136"/>
    </source>
</evidence>
<keyword evidence="6 11" id="KW-0472">Membrane</keyword>
<feature type="transmembrane region" description="Helical" evidence="11">
    <location>
        <begin position="36"/>
        <end position="60"/>
    </location>
</feature>
<evidence type="ECO:0000256" key="1">
    <source>
        <dbReference type="ARBA" id="ARBA00004479"/>
    </source>
</evidence>
<dbReference type="GO" id="GO:0033627">
    <property type="term" value="P:cell adhesion mediated by integrin"/>
    <property type="evidence" value="ECO:0007669"/>
    <property type="project" value="TreeGrafter"/>
</dbReference>
<dbReference type="PROSITE" id="PS00242">
    <property type="entry name" value="INTEGRIN_ALPHA"/>
    <property type="match status" value="1"/>
</dbReference>
<comment type="similarity">
    <text evidence="2">Belongs to the integrin alpha chain family.</text>
</comment>
<dbReference type="GO" id="GO:0005178">
    <property type="term" value="F:integrin binding"/>
    <property type="evidence" value="ECO:0007669"/>
    <property type="project" value="TreeGrafter"/>
</dbReference>
<evidence type="ECO:0000256" key="3">
    <source>
        <dbReference type="ARBA" id="ARBA00022692"/>
    </source>
</evidence>
<dbReference type="PANTHER" id="PTHR23220">
    <property type="entry name" value="INTEGRIN ALPHA"/>
    <property type="match status" value="1"/>
</dbReference>
<dbReference type="FunFam" id="1.20.5.930:FF:000001">
    <property type="entry name" value="Integrin subunit alpha V"/>
    <property type="match status" value="1"/>
</dbReference>
<feature type="region of interest" description="Disordered" evidence="10">
    <location>
        <begin position="1"/>
        <end position="20"/>
    </location>
</feature>
<keyword evidence="8" id="KW-0675">Receptor</keyword>
<sequence>LDQEQGIEEKNTQNNYASASTHAYPDRPAILETAPIPWWVIVLSAALGLLILFILIVIFWRCGFFKRNRPQHPTLHQAEYQFRQEEWSDT</sequence>
<dbReference type="GO" id="GO:0008305">
    <property type="term" value="C:integrin complex"/>
    <property type="evidence" value="ECO:0007669"/>
    <property type="project" value="TreeGrafter"/>
</dbReference>
<dbReference type="WBParaSite" id="GPUH_0002616201-mRNA-1">
    <property type="protein sequence ID" value="GPUH_0002616201-mRNA-1"/>
    <property type="gene ID" value="GPUH_0002616201"/>
</dbReference>
<keyword evidence="5 11" id="KW-1133">Transmembrane helix</keyword>
<dbReference type="AlphaFoldDB" id="A0A183EYU1"/>
<name>A0A183EYU1_9BILA</name>
<evidence type="ECO:0000256" key="5">
    <source>
        <dbReference type="ARBA" id="ARBA00022989"/>
    </source>
</evidence>
<evidence type="ECO:0000256" key="2">
    <source>
        <dbReference type="ARBA" id="ARBA00008054"/>
    </source>
</evidence>
<evidence type="ECO:0000256" key="10">
    <source>
        <dbReference type="SAM" id="MobiDB-lite"/>
    </source>
</evidence>
<evidence type="ECO:0000313" key="12">
    <source>
        <dbReference type="WBParaSite" id="GPUH_0002616201-mRNA-1"/>
    </source>
</evidence>
<keyword evidence="7" id="KW-1015">Disulfide bond</keyword>
<evidence type="ECO:0000256" key="7">
    <source>
        <dbReference type="ARBA" id="ARBA00023157"/>
    </source>
</evidence>
<protein>
    <submittedName>
        <fullName evidence="12">Integrin_b_cyt domain-containing protein</fullName>
    </submittedName>
</protein>
<dbReference type="InterPro" id="IPR018184">
    <property type="entry name" value="Integrin_alpha_C_CS"/>
</dbReference>
<dbReference type="GO" id="GO:0007229">
    <property type="term" value="P:integrin-mediated signaling pathway"/>
    <property type="evidence" value="ECO:0007669"/>
    <property type="project" value="TreeGrafter"/>
</dbReference>
<evidence type="ECO:0000256" key="4">
    <source>
        <dbReference type="ARBA" id="ARBA00022889"/>
    </source>
</evidence>
<organism evidence="12">
    <name type="scientific">Gongylonema pulchrum</name>
    <dbReference type="NCBI Taxonomy" id="637853"/>
    <lineage>
        <taxon>Eukaryota</taxon>
        <taxon>Metazoa</taxon>
        <taxon>Ecdysozoa</taxon>
        <taxon>Nematoda</taxon>
        <taxon>Chromadorea</taxon>
        <taxon>Rhabditida</taxon>
        <taxon>Spirurina</taxon>
        <taxon>Spiruromorpha</taxon>
        <taxon>Spiruroidea</taxon>
        <taxon>Gongylonematidae</taxon>
        <taxon>Gongylonema</taxon>
    </lineage>
</organism>
<evidence type="ECO:0000256" key="11">
    <source>
        <dbReference type="SAM" id="Phobius"/>
    </source>
</evidence>
<evidence type="ECO:0000256" key="8">
    <source>
        <dbReference type="ARBA" id="ARBA00023170"/>
    </source>
</evidence>
<reference evidence="12" key="1">
    <citation type="submission" date="2016-06" db="UniProtKB">
        <authorList>
            <consortium name="WormBaseParasite"/>
        </authorList>
    </citation>
    <scope>IDENTIFICATION</scope>
</reference>